<dbReference type="Proteomes" id="UP000481030">
    <property type="component" value="Unassembled WGS sequence"/>
</dbReference>
<evidence type="ECO:0000256" key="5">
    <source>
        <dbReference type="ARBA" id="ARBA00022670"/>
    </source>
</evidence>
<dbReference type="Pfam" id="PF00246">
    <property type="entry name" value="Peptidase_M14"/>
    <property type="match status" value="1"/>
</dbReference>
<protein>
    <submittedName>
        <fullName evidence="13">Peptidase</fullName>
    </submittedName>
</protein>
<dbReference type="EMBL" id="WBOS01000025">
    <property type="protein sequence ID" value="KAB2328708.1"/>
    <property type="molecule type" value="Genomic_DNA"/>
</dbReference>
<evidence type="ECO:0000256" key="10">
    <source>
        <dbReference type="PROSITE-ProRule" id="PRU01379"/>
    </source>
</evidence>
<dbReference type="AlphaFoldDB" id="A0A6L3UZI3"/>
<dbReference type="SMART" id="SM00631">
    <property type="entry name" value="Zn_pept"/>
    <property type="match status" value="1"/>
</dbReference>
<keyword evidence="9" id="KW-0325">Glycoprotein</keyword>
<keyword evidence="6 11" id="KW-0732">Signal</keyword>
<evidence type="ECO:0000259" key="12">
    <source>
        <dbReference type="PROSITE" id="PS52035"/>
    </source>
</evidence>
<dbReference type="Gene3D" id="3.40.630.10">
    <property type="entry name" value="Zn peptidases"/>
    <property type="match status" value="1"/>
</dbReference>
<evidence type="ECO:0000256" key="9">
    <source>
        <dbReference type="ARBA" id="ARBA00023180"/>
    </source>
</evidence>
<comment type="subcellular location">
    <subcellularLocation>
        <location evidence="2">Secreted</location>
    </subcellularLocation>
</comment>
<keyword evidence="14" id="KW-1185">Reference proteome</keyword>
<evidence type="ECO:0000256" key="7">
    <source>
        <dbReference type="ARBA" id="ARBA00022801"/>
    </source>
</evidence>
<evidence type="ECO:0000256" key="8">
    <source>
        <dbReference type="ARBA" id="ARBA00023026"/>
    </source>
</evidence>
<feature type="domain" description="Peptidase M14" evidence="12">
    <location>
        <begin position="79"/>
        <end position="354"/>
    </location>
</feature>
<dbReference type="SUPFAM" id="SSF53187">
    <property type="entry name" value="Zn-dependent exopeptidases"/>
    <property type="match status" value="1"/>
</dbReference>
<name>A0A6L3UZI3_9BACI</name>
<dbReference type="GO" id="GO:0006508">
    <property type="term" value="P:proteolysis"/>
    <property type="evidence" value="ECO:0007669"/>
    <property type="project" value="UniProtKB-KW"/>
</dbReference>
<keyword evidence="4" id="KW-0964">Secreted</keyword>
<dbReference type="GO" id="GO:0008270">
    <property type="term" value="F:zinc ion binding"/>
    <property type="evidence" value="ECO:0007669"/>
    <property type="project" value="InterPro"/>
</dbReference>
<evidence type="ECO:0000256" key="6">
    <source>
        <dbReference type="ARBA" id="ARBA00022729"/>
    </source>
</evidence>
<dbReference type="PANTHER" id="PTHR11705">
    <property type="entry name" value="PROTEASE FAMILY M14 CARBOXYPEPTIDASE A,B"/>
    <property type="match status" value="1"/>
</dbReference>
<feature type="chain" id="PRO_5038446867" evidence="11">
    <location>
        <begin position="25"/>
        <end position="561"/>
    </location>
</feature>
<dbReference type="PROSITE" id="PS52035">
    <property type="entry name" value="PEPTIDASE_M14"/>
    <property type="match status" value="1"/>
</dbReference>
<feature type="signal peptide" evidence="11">
    <location>
        <begin position="1"/>
        <end position="24"/>
    </location>
</feature>
<proteinExistence type="inferred from homology"/>
<accession>A0A6L3UZI3</accession>
<evidence type="ECO:0000256" key="3">
    <source>
        <dbReference type="ARBA" id="ARBA00005988"/>
    </source>
</evidence>
<keyword evidence="8" id="KW-0843">Virulence</keyword>
<evidence type="ECO:0000256" key="1">
    <source>
        <dbReference type="ARBA" id="ARBA00001947"/>
    </source>
</evidence>
<comment type="similarity">
    <text evidence="3 10">Belongs to the peptidase M14 family.</text>
</comment>
<dbReference type="PRINTS" id="PR00765">
    <property type="entry name" value="CRBOXYPTASEA"/>
</dbReference>
<reference evidence="13 14" key="1">
    <citation type="journal article" date="2016" name="Antonie Van Leeuwenhoek">
        <title>Bacillus depressus sp. nov., isolated from soil of a sunflower field.</title>
        <authorList>
            <person name="Wei X."/>
            <person name="Xin D."/>
            <person name="Xin Y."/>
            <person name="Zhang H."/>
            <person name="Wang T."/>
            <person name="Zhang J."/>
        </authorList>
    </citation>
    <scope>NUCLEOTIDE SEQUENCE [LARGE SCALE GENOMIC DNA]</scope>
    <source>
        <strain evidence="13 14">BZ1</strain>
    </source>
</reference>
<dbReference type="GO" id="GO:0005615">
    <property type="term" value="C:extracellular space"/>
    <property type="evidence" value="ECO:0007669"/>
    <property type="project" value="TreeGrafter"/>
</dbReference>
<feature type="active site" description="Proton donor/acceptor" evidence="10">
    <location>
        <position position="330"/>
    </location>
</feature>
<dbReference type="GO" id="GO:0004181">
    <property type="term" value="F:metallocarboxypeptidase activity"/>
    <property type="evidence" value="ECO:0007669"/>
    <property type="project" value="InterPro"/>
</dbReference>
<dbReference type="CDD" id="cd06242">
    <property type="entry name" value="M14-like"/>
    <property type="match status" value="1"/>
</dbReference>
<sequence length="561" mass="63106">MMKKVLRVTSMVAVLTFSSSLPFTGGIYQEKAYSCEDQSEFTPYYGKGPSYVQPENIAHLFPKPAMQFQTPGFEKGKVAFTSQEEMMSFLKKLANKNKQVHLDIIGKSLEGRDIPILVFSTDKLKEVKNNSKKPLVWIQGQIHGNEPAASESNLVVAQLLAEGKLGDVLDKVNVVIVPRINPDGSYYFQRQIATNLDANRDYMKVEYPEVQAVFKAFNEYQPEVVLDAHEYTVNSSSLKPYGEKGSVSSYDLLISSAKNLNIPEQLRNASDQLLLPEVQKELDKEKLTHYDYYTLSTNKDGKLVATEGSTETRNGRNALGLKNTLTYLIETRGINIGRADFERRVYAQTIAQTNFITATAKNAQTIKNLVKDAREEVIAKGKRVNDNDKIVIQSKNKLIKDQTLVVVDLAKGERTAIPIDWVDSTEAYATLERERPTAYIMPPAYHDIARKLQILGVEVKKLDKPVTLSIESYKVTNNKVSTTLENGHYTKEVTTEISTKNKQFPKGSYVFSMAQANANFIASALEPESIDSYVTFNFIPVQKGDEIPIYRYLKEDKLLVK</sequence>
<evidence type="ECO:0000256" key="11">
    <source>
        <dbReference type="SAM" id="SignalP"/>
    </source>
</evidence>
<gene>
    <name evidence="13" type="ORF">F7731_24630</name>
</gene>
<evidence type="ECO:0000313" key="13">
    <source>
        <dbReference type="EMBL" id="KAB2328708.1"/>
    </source>
</evidence>
<evidence type="ECO:0000313" key="14">
    <source>
        <dbReference type="Proteomes" id="UP000481030"/>
    </source>
</evidence>
<organism evidence="13 14">
    <name type="scientific">Cytobacillus depressus</name>
    <dbReference type="NCBI Taxonomy" id="1602942"/>
    <lineage>
        <taxon>Bacteria</taxon>
        <taxon>Bacillati</taxon>
        <taxon>Bacillota</taxon>
        <taxon>Bacilli</taxon>
        <taxon>Bacillales</taxon>
        <taxon>Bacillaceae</taxon>
        <taxon>Cytobacillus</taxon>
    </lineage>
</organism>
<dbReference type="InterPro" id="IPR000834">
    <property type="entry name" value="Peptidase_M14"/>
</dbReference>
<keyword evidence="7" id="KW-0378">Hydrolase</keyword>
<dbReference type="OrthoDB" id="5294005at2"/>
<keyword evidence="5" id="KW-0645">Protease</keyword>
<dbReference type="PANTHER" id="PTHR11705:SF83">
    <property type="entry name" value="INACTIVE METALLOCARBOXYPEPTIDASE ECM14"/>
    <property type="match status" value="1"/>
</dbReference>
<evidence type="ECO:0000256" key="4">
    <source>
        <dbReference type="ARBA" id="ARBA00022525"/>
    </source>
</evidence>
<comment type="caution">
    <text evidence="13">The sequence shown here is derived from an EMBL/GenBank/DDBJ whole genome shotgun (WGS) entry which is preliminary data.</text>
</comment>
<comment type="cofactor">
    <cofactor evidence="1">
        <name>Zn(2+)</name>
        <dbReference type="ChEBI" id="CHEBI:29105"/>
    </cofactor>
</comment>
<evidence type="ECO:0000256" key="2">
    <source>
        <dbReference type="ARBA" id="ARBA00004613"/>
    </source>
</evidence>